<feature type="transmembrane region" description="Helical" evidence="1">
    <location>
        <begin position="12"/>
        <end position="29"/>
    </location>
</feature>
<dbReference type="PANTHER" id="PTHR46663">
    <property type="entry name" value="DIGUANYLATE CYCLASE DGCT-RELATED"/>
    <property type="match status" value="1"/>
</dbReference>
<dbReference type="Gene3D" id="3.30.450.20">
    <property type="entry name" value="PAS domain"/>
    <property type="match status" value="1"/>
</dbReference>
<dbReference type="SUPFAM" id="SSF55073">
    <property type="entry name" value="Nucleotide cyclase"/>
    <property type="match status" value="1"/>
</dbReference>
<keyword evidence="1" id="KW-0472">Membrane</keyword>
<dbReference type="RefSeq" id="WP_236329515.1">
    <property type="nucleotide sequence ID" value="NZ_CAKMMG010000001.1"/>
</dbReference>
<feature type="domain" description="GGDEF" evidence="2">
    <location>
        <begin position="408"/>
        <end position="543"/>
    </location>
</feature>
<comment type="caution">
    <text evidence="3">The sequence shown here is derived from an EMBL/GenBank/DDBJ whole genome shotgun (WGS) entry which is preliminary data.</text>
</comment>
<dbReference type="EMBL" id="CAKMMG010000001">
    <property type="protein sequence ID" value="CAH1191201.1"/>
    <property type="molecule type" value="Genomic_DNA"/>
</dbReference>
<dbReference type="CDD" id="cd12914">
    <property type="entry name" value="PDC1_DGC_like"/>
    <property type="match status" value="1"/>
</dbReference>
<feature type="transmembrane region" description="Helical" evidence="1">
    <location>
        <begin position="295"/>
        <end position="319"/>
    </location>
</feature>
<dbReference type="CDD" id="cd01949">
    <property type="entry name" value="GGDEF"/>
    <property type="match status" value="1"/>
</dbReference>
<dbReference type="Proteomes" id="UP000838324">
    <property type="component" value="Unassembled WGS sequence"/>
</dbReference>
<dbReference type="PROSITE" id="PS50887">
    <property type="entry name" value="GGDEF"/>
    <property type="match status" value="1"/>
</dbReference>
<keyword evidence="1" id="KW-1133">Transmembrane helix</keyword>
<dbReference type="Gene3D" id="6.10.340.10">
    <property type="match status" value="1"/>
</dbReference>
<dbReference type="InterPro" id="IPR043128">
    <property type="entry name" value="Rev_trsase/Diguanyl_cyclase"/>
</dbReference>
<evidence type="ECO:0000313" key="3">
    <source>
        <dbReference type="EMBL" id="CAH1191201.1"/>
    </source>
</evidence>
<dbReference type="Pfam" id="PF00990">
    <property type="entry name" value="GGDEF"/>
    <property type="match status" value="1"/>
</dbReference>
<proteinExistence type="predicted"/>
<organism evidence="3 4">
    <name type="scientific">Paenibacillus auburnensis</name>
    <dbReference type="NCBI Taxonomy" id="2905649"/>
    <lineage>
        <taxon>Bacteria</taxon>
        <taxon>Bacillati</taxon>
        <taxon>Bacillota</taxon>
        <taxon>Bacilli</taxon>
        <taxon>Bacillales</taxon>
        <taxon>Paenibacillaceae</taxon>
        <taxon>Paenibacillus</taxon>
    </lineage>
</organism>
<evidence type="ECO:0000256" key="1">
    <source>
        <dbReference type="SAM" id="Phobius"/>
    </source>
</evidence>
<evidence type="ECO:0000313" key="4">
    <source>
        <dbReference type="Proteomes" id="UP000838324"/>
    </source>
</evidence>
<evidence type="ECO:0000259" key="2">
    <source>
        <dbReference type="PROSITE" id="PS50887"/>
    </source>
</evidence>
<dbReference type="NCBIfam" id="TIGR00254">
    <property type="entry name" value="GGDEF"/>
    <property type="match status" value="1"/>
</dbReference>
<keyword evidence="1" id="KW-0812">Transmembrane</keyword>
<sequence length="544" mass="59194">MSFNLRTLFSSAFAVIIILLTALLIFVIGSQSTKSVEKSIGGSLAEEAYQMAEKLDHFMWSRSGEVEVLSKLNAFQEPYDKAEISGLLNQLKSSLPVFTWVGFLDPAGNVLSSTDNILLAQNISQRPVFQEGIKGLFIGDVHDAVLLSKLLPNPGGEDLQFVDVSVPIYSKQGQVTGVLAAHLSWEWSREVEKSILAPLKDRMTDVEVLVISQKDDTVLLGPDRLVGQKMTDEALRKARNGENSWIVEKQKGEDSYLTGYAYGDGYLNYPGLGWSVIIRQPAEIAFASVHQLERFIILSGMAAAVIFGILGWFLAGWIARPLNAISYTADLLSSGAADAEIPSSSLIKDVAVLSASLRNLVGNLTKTESKLNYMSDMALHDVLTGLPNRAALEEFLALAVSKAQQNRTTLSFLYLDLDGFKKVNDTYGHAAGDALLQQVAVRLLDCTREHEIVARLGGDEFVVILHTSAARPMYEAEIVAARIISKINLPVMIGGHSLHVGCSVGAAVWTPDGADTSETMRLADEALYISKRSGKNRITFEAAS</sequence>
<gene>
    <name evidence="3" type="ORF">PAECIP111892_00540</name>
</gene>
<dbReference type="SMART" id="SM00267">
    <property type="entry name" value="GGDEF"/>
    <property type="match status" value="1"/>
</dbReference>
<protein>
    <recommendedName>
        <fullName evidence="2">GGDEF domain-containing protein</fullName>
    </recommendedName>
</protein>
<dbReference type="InterPro" id="IPR052163">
    <property type="entry name" value="DGC-Regulatory_Protein"/>
</dbReference>
<dbReference type="InterPro" id="IPR029787">
    <property type="entry name" value="Nucleotide_cyclase"/>
</dbReference>
<name>A0ABN8FVY3_9BACL</name>
<dbReference type="InterPro" id="IPR000160">
    <property type="entry name" value="GGDEF_dom"/>
</dbReference>
<accession>A0ABN8FVY3</accession>
<reference evidence="3" key="1">
    <citation type="submission" date="2022-01" db="EMBL/GenBank/DDBJ databases">
        <authorList>
            <person name="Criscuolo A."/>
        </authorList>
    </citation>
    <scope>NUCLEOTIDE SEQUENCE</scope>
    <source>
        <strain evidence="3">CIP111892</strain>
    </source>
</reference>
<dbReference type="Gene3D" id="3.30.70.270">
    <property type="match status" value="1"/>
</dbReference>
<keyword evidence="4" id="KW-1185">Reference proteome</keyword>
<dbReference type="PANTHER" id="PTHR46663:SF2">
    <property type="entry name" value="GGDEF DOMAIN-CONTAINING PROTEIN"/>
    <property type="match status" value="1"/>
</dbReference>